<dbReference type="Pfam" id="PF01695">
    <property type="entry name" value="IstB_IS21"/>
    <property type="match status" value="1"/>
</dbReference>
<dbReference type="SMART" id="SM00382">
    <property type="entry name" value="AAA"/>
    <property type="match status" value="1"/>
</dbReference>
<accession>A0A127F9T9</accession>
<dbReference type="OrthoDB" id="8150723at2"/>
<dbReference type="KEGG" id="sdf:ACG33_07470"/>
<dbReference type="CDD" id="cd00009">
    <property type="entry name" value="AAA"/>
    <property type="match status" value="1"/>
</dbReference>
<dbReference type="InterPro" id="IPR003593">
    <property type="entry name" value="AAA+_ATPase"/>
</dbReference>
<dbReference type="AlphaFoldDB" id="A0A127F9T9"/>
<evidence type="ECO:0000313" key="6">
    <source>
        <dbReference type="EMBL" id="AMN47184.1"/>
    </source>
</evidence>
<evidence type="ECO:0000313" key="7">
    <source>
        <dbReference type="Proteomes" id="UP000070250"/>
    </source>
</evidence>
<dbReference type="InterPro" id="IPR002611">
    <property type="entry name" value="IstB_ATP-bd"/>
</dbReference>
<comment type="similarity">
    <text evidence="1">Belongs to the IS21/IS1162 putative ATP-binding protein family.</text>
</comment>
<proteinExistence type="inferred from homology"/>
<dbReference type="RefSeq" id="WP_066920027.1">
    <property type="nucleotide sequence ID" value="NZ_CP011971.1"/>
</dbReference>
<dbReference type="InterPro" id="IPR027417">
    <property type="entry name" value="P-loop_NTPase"/>
</dbReference>
<dbReference type="GO" id="GO:0006260">
    <property type="term" value="P:DNA replication"/>
    <property type="evidence" value="ECO:0007669"/>
    <property type="project" value="TreeGrafter"/>
</dbReference>
<evidence type="ECO:0000313" key="5">
    <source>
        <dbReference type="EMBL" id="AMN46937.1"/>
    </source>
</evidence>
<evidence type="ECO:0000256" key="1">
    <source>
        <dbReference type="ARBA" id="ARBA00008059"/>
    </source>
</evidence>
<name>A0A127F9T9_STEDE</name>
<evidence type="ECO:0000256" key="3">
    <source>
        <dbReference type="ARBA" id="ARBA00022840"/>
    </source>
</evidence>
<evidence type="ECO:0000256" key="2">
    <source>
        <dbReference type="ARBA" id="ARBA00022741"/>
    </source>
</evidence>
<dbReference type="InterPro" id="IPR047661">
    <property type="entry name" value="IstB"/>
</dbReference>
<organism evidence="6 7">
    <name type="scientific">Steroidobacter denitrificans</name>
    <dbReference type="NCBI Taxonomy" id="465721"/>
    <lineage>
        <taxon>Bacteria</taxon>
        <taxon>Pseudomonadati</taxon>
        <taxon>Pseudomonadota</taxon>
        <taxon>Gammaproteobacteria</taxon>
        <taxon>Steroidobacterales</taxon>
        <taxon>Steroidobacteraceae</taxon>
        <taxon>Steroidobacter</taxon>
    </lineage>
</organism>
<keyword evidence="2" id="KW-0547">Nucleotide-binding</keyword>
<keyword evidence="3" id="KW-0067">ATP-binding</keyword>
<sequence>MSIAIVKNQLAEMKLLGMLGVLENALAQAARDQLSGGELLNQLVQAEVDYRRKRKTANRIKAARFRDRPAFEDFDFTAKRSITRTQIKEIYSLDWLEDARPLMLIGPTGVGKTFIAQAVGLHACANGKSVMFTSITKWLENLNLARSSGTYLRYRDKLAKFDLIIFDEMGSRKLTATEAQDLCEILEERSISKSVVFTSQLPLAHWSEVIADTVIADAILDRLQHCALTIGLTGESYRGVKAKKLASRKKDA</sequence>
<dbReference type="PANTHER" id="PTHR30050">
    <property type="entry name" value="CHROMOSOMAL REPLICATION INITIATOR PROTEIN DNAA"/>
    <property type="match status" value="1"/>
</dbReference>
<dbReference type="EMBL" id="CP011971">
    <property type="protein sequence ID" value="AMN47184.1"/>
    <property type="molecule type" value="Genomic_DNA"/>
</dbReference>
<reference evidence="6 7" key="1">
    <citation type="submission" date="2015-06" db="EMBL/GenBank/DDBJ databases">
        <title>A Comprehensive Approach to Explore the Metabolic and Phylogenetic Diversity of Bacterial Steroid Degradation in the Environment: Testosterone as an Example.</title>
        <authorList>
            <person name="Yang F.-C."/>
            <person name="Chen Y.-L."/>
            <person name="Yu C.-P."/>
            <person name="Tang S.-L."/>
            <person name="Wang P.-H."/>
            <person name="Ismail W."/>
            <person name="Wang C.-H."/>
            <person name="Yang C.-Y."/>
            <person name="Chiang Y.-R."/>
        </authorList>
    </citation>
    <scope>NUCLEOTIDE SEQUENCE [LARGE SCALE GENOMIC DNA]</scope>
    <source>
        <strain evidence="6 7">DSM 18526</strain>
    </source>
</reference>
<dbReference type="KEGG" id="sdf:ACG33_08765"/>
<protein>
    <recommendedName>
        <fullName evidence="4">AAA+ ATPase domain-containing protein</fullName>
    </recommendedName>
</protein>
<dbReference type="SUPFAM" id="SSF52540">
    <property type="entry name" value="P-loop containing nucleoside triphosphate hydrolases"/>
    <property type="match status" value="1"/>
</dbReference>
<keyword evidence="7" id="KW-1185">Reference proteome</keyword>
<gene>
    <name evidence="5" type="ORF">ACG33_07470</name>
    <name evidence="6" type="ORF">ACG33_08765</name>
</gene>
<dbReference type="InterPro" id="IPR028350">
    <property type="entry name" value="DNAC/IstB-like"/>
</dbReference>
<dbReference type="NCBIfam" id="NF038214">
    <property type="entry name" value="IS21_help_AAA"/>
    <property type="match status" value="1"/>
</dbReference>
<dbReference type="STRING" id="465721.ACG33_07470"/>
<dbReference type="Proteomes" id="UP000070250">
    <property type="component" value="Chromosome"/>
</dbReference>
<feature type="domain" description="AAA+ ATPase" evidence="4">
    <location>
        <begin position="98"/>
        <end position="229"/>
    </location>
</feature>
<dbReference type="PIRSF" id="PIRSF003073">
    <property type="entry name" value="DNAC_TnpB_IstB"/>
    <property type="match status" value="1"/>
</dbReference>
<evidence type="ECO:0000259" key="4">
    <source>
        <dbReference type="SMART" id="SM00382"/>
    </source>
</evidence>
<dbReference type="Gene3D" id="3.40.50.300">
    <property type="entry name" value="P-loop containing nucleotide triphosphate hydrolases"/>
    <property type="match status" value="1"/>
</dbReference>
<dbReference type="PANTHER" id="PTHR30050:SF4">
    <property type="entry name" value="ATP-BINDING PROTEIN RV3427C IN INSERTION SEQUENCE-RELATED"/>
    <property type="match status" value="1"/>
</dbReference>
<dbReference type="EMBL" id="CP011971">
    <property type="protein sequence ID" value="AMN46937.1"/>
    <property type="molecule type" value="Genomic_DNA"/>
</dbReference>
<dbReference type="GO" id="GO:0005524">
    <property type="term" value="F:ATP binding"/>
    <property type="evidence" value="ECO:0007669"/>
    <property type="project" value="UniProtKB-KW"/>
</dbReference>